<proteinExistence type="predicted"/>
<sequence length="182" mass="20984">SIKDRLKDFDYDNPAAPEDHLIVNINHAHQKLSKYYAKFDDMPVYYAAIVLHSHYKNYLEALWNVSLPGLVSLVPDDHNTQRNGPHYRNGWLINNHRAFLTMCKDFRERATAGSATSNSNEQQPAKKLRIAGPMALRSAFLKLQMDAAVKESKENLSDEYEQWKHLPPIADDNPMVYNPLKY</sequence>
<reference evidence="1" key="1">
    <citation type="journal article" date="2020" name="Stud. Mycol.">
        <title>101 Dothideomycetes genomes: a test case for predicting lifestyles and emergence of pathogens.</title>
        <authorList>
            <person name="Haridas S."/>
            <person name="Albert R."/>
            <person name="Binder M."/>
            <person name="Bloem J."/>
            <person name="Labutti K."/>
            <person name="Salamov A."/>
            <person name="Andreopoulos B."/>
            <person name="Baker S."/>
            <person name="Barry K."/>
            <person name="Bills G."/>
            <person name="Bluhm B."/>
            <person name="Cannon C."/>
            <person name="Castanera R."/>
            <person name="Culley D."/>
            <person name="Daum C."/>
            <person name="Ezra D."/>
            <person name="Gonzalez J."/>
            <person name="Henrissat B."/>
            <person name="Kuo A."/>
            <person name="Liang C."/>
            <person name="Lipzen A."/>
            <person name="Lutzoni F."/>
            <person name="Magnuson J."/>
            <person name="Mondo S."/>
            <person name="Nolan M."/>
            <person name="Ohm R."/>
            <person name="Pangilinan J."/>
            <person name="Park H.-J."/>
            <person name="Ramirez L."/>
            <person name="Alfaro M."/>
            <person name="Sun H."/>
            <person name="Tritt A."/>
            <person name="Yoshinaga Y."/>
            <person name="Zwiers L.-H."/>
            <person name="Turgeon B."/>
            <person name="Goodwin S."/>
            <person name="Spatafora J."/>
            <person name="Crous P."/>
            <person name="Grigoriev I."/>
        </authorList>
    </citation>
    <scope>NUCLEOTIDE SEQUENCE</scope>
    <source>
        <strain evidence="1">CBS 161.51</strain>
    </source>
</reference>
<feature type="non-terminal residue" evidence="1">
    <location>
        <position position="182"/>
    </location>
</feature>
<evidence type="ECO:0000313" key="2">
    <source>
        <dbReference type="Proteomes" id="UP000800038"/>
    </source>
</evidence>
<dbReference type="OrthoDB" id="1607513at2759"/>
<dbReference type="EMBL" id="ML976434">
    <property type="protein sequence ID" value="KAF1934615.1"/>
    <property type="molecule type" value="Genomic_DNA"/>
</dbReference>
<accession>A0A6A5S1M8</accession>
<gene>
    <name evidence="1" type="ORF">EJ02DRAFT_303935</name>
</gene>
<keyword evidence="2" id="KW-1185">Reference proteome</keyword>
<dbReference type="Proteomes" id="UP000800038">
    <property type="component" value="Unassembled WGS sequence"/>
</dbReference>
<name>A0A6A5S1M8_9PLEO</name>
<feature type="non-terminal residue" evidence="1">
    <location>
        <position position="1"/>
    </location>
</feature>
<evidence type="ECO:0000313" key="1">
    <source>
        <dbReference type="EMBL" id="KAF1934615.1"/>
    </source>
</evidence>
<organism evidence="1 2">
    <name type="scientific">Clathrospora elynae</name>
    <dbReference type="NCBI Taxonomy" id="706981"/>
    <lineage>
        <taxon>Eukaryota</taxon>
        <taxon>Fungi</taxon>
        <taxon>Dikarya</taxon>
        <taxon>Ascomycota</taxon>
        <taxon>Pezizomycotina</taxon>
        <taxon>Dothideomycetes</taxon>
        <taxon>Pleosporomycetidae</taxon>
        <taxon>Pleosporales</taxon>
        <taxon>Diademaceae</taxon>
        <taxon>Clathrospora</taxon>
    </lineage>
</organism>
<dbReference type="AlphaFoldDB" id="A0A6A5S1M8"/>
<protein>
    <submittedName>
        <fullName evidence="1">Uncharacterized protein</fullName>
    </submittedName>
</protein>